<evidence type="ECO:0000256" key="2">
    <source>
        <dbReference type="ARBA" id="ARBA00022723"/>
    </source>
</evidence>
<protein>
    <submittedName>
        <fullName evidence="6">Probable prolyl 4-hydroxylase 3 isoform X1</fullName>
    </submittedName>
</protein>
<dbReference type="GO" id="GO:0005789">
    <property type="term" value="C:endoplasmic reticulum membrane"/>
    <property type="evidence" value="ECO:0007669"/>
    <property type="project" value="UniProtKB-SubCell"/>
</dbReference>
<accession>A0A6J1HQ27</accession>
<dbReference type="KEGG" id="cmax:111465655"/>
<evidence type="ECO:0000256" key="4">
    <source>
        <dbReference type="SAM" id="Phobius"/>
    </source>
</evidence>
<evidence type="ECO:0000256" key="3">
    <source>
        <dbReference type="ARBA" id="ARBA00023004"/>
    </source>
</evidence>
<dbReference type="InterPro" id="IPR045054">
    <property type="entry name" value="P4HA-like"/>
</dbReference>
<dbReference type="PANTHER" id="PTHR10869:SF123">
    <property type="entry name" value="PROLYL 4-HYDROXYLASE 10-RELATED"/>
    <property type="match status" value="1"/>
</dbReference>
<keyword evidence="4" id="KW-0472">Membrane</keyword>
<name>A0A6J1HQ27_CUCMA</name>
<dbReference type="Proteomes" id="UP000504608">
    <property type="component" value="Unplaced"/>
</dbReference>
<feature type="transmembrane region" description="Helical" evidence="4">
    <location>
        <begin position="61"/>
        <end position="80"/>
    </location>
</feature>
<proteinExistence type="predicted"/>
<keyword evidence="4" id="KW-0812">Transmembrane</keyword>
<keyword evidence="2" id="KW-0479">Metal-binding</keyword>
<comment type="subcellular location">
    <subcellularLocation>
        <location evidence="1">Endoplasmic reticulum membrane</location>
    </subcellularLocation>
</comment>
<keyword evidence="3" id="KW-0408">Iron</keyword>
<dbReference type="Gene3D" id="2.60.120.620">
    <property type="entry name" value="q2cbj1_9rhob like domain"/>
    <property type="match status" value="1"/>
</dbReference>
<sequence length="223" mass="25765">MAKPRPNPVLYINLCFNFRSSSLSESGFDSSEASSFFNGVLKGKYMKSQGRKWSTFKLSKIVMAFLLALGISMFIAFRFFSPTESSHSNLLHRLASVQHRAVHSDGLGKREDQWVEFISWEPRAFVYHNFLSKEECLYLISLAKPYMKKSTVVDVKTGKIKDSRTRTSSGMFLNREQNKIVSNIEKRIADFTFIPVGWNEGIHFNWLLIWMMMSVFFLPEVCL</sequence>
<dbReference type="GeneID" id="111465655"/>
<evidence type="ECO:0000313" key="6">
    <source>
        <dbReference type="RefSeq" id="XP_022965910.1"/>
    </source>
</evidence>
<evidence type="ECO:0000256" key="1">
    <source>
        <dbReference type="ARBA" id="ARBA00004586"/>
    </source>
</evidence>
<dbReference type="PANTHER" id="PTHR10869">
    <property type="entry name" value="PROLYL 4-HYDROXYLASE ALPHA SUBUNIT"/>
    <property type="match status" value="1"/>
</dbReference>
<evidence type="ECO:0000313" key="5">
    <source>
        <dbReference type="Proteomes" id="UP000504608"/>
    </source>
</evidence>
<organism evidence="5 6">
    <name type="scientific">Cucurbita maxima</name>
    <name type="common">Pumpkin</name>
    <name type="synonym">Winter squash</name>
    <dbReference type="NCBI Taxonomy" id="3661"/>
    <lineage>
        <taxon>Eukaryota</taxon>
        <taxon>Viridiplantae</taxon>
        <taxon>Streptophyta</taxon>
        <taxon>Embryophyta</taxon>
        <taxon>Tracheophyta</taxon>
        <taxon>Spermatophyta</taxon>
        <taxon>Magnoliopsida</taxon>
        <taxon>eudicotyledons</taxon>
        <taxon>Gunneridae</taxon>
        <taxon>Pentapetalae</taxon>
        <taxon>rosids</taxon>
        <taxon>fabids</taxon>
        <taxon>Cucurbitales</taxon>
        <taxon>Cucurbitaceae</taxon>
        <taxon>Cucurbiteae</taxon>
        <taxon>Cucurbita</taxon>
    </lineage>
</organism>
<dbReference type="RefSeq" id="XP_022965910.1">
    <property type="nucleotide sequence ID" value="XM_023110142.1"/>
</dbReference>
<dbReference type="AlphaFoldDB" id="A0A6J1HQ27"/>
<keyword evidence="4" id="KW-1133">Transmembrane helix</keyword>
<reference evidence="6" key="1">
    <citation type="submission" date="2025-08" db="UniProtKB">
        <authorList>
            <consortium name="RefSeq"/>
        </authorList>
    </citation>
    <scope>IDENTIFICATION</scope>
    <source>
        <tissue evidence="6">Young leaves</tissue>
    </source>
</reference>
<dbReference type="GO" id="GO:0004656">
    <property type="term" value="F:procollagen-proline 4-dioxygenase activity"/>
    <property type="evidence" value="ECO:0007669"/>
    <property type="project" value="TreeGrafter"/>
</dbReference>
<gene>
    <name evidence="6" type="primary">LOC111465655</name>
</gene>
<keyword evidence="5" id="KW-1185">Reference proteome</keyword>
<dbReference type="GO" id="GO:0046872">
    <property type="term" value="F:metal ion binding"/>
    <property type="evidence" value="ECO:0007669"/>
    <property type="project" value="UniProtKB-KW"/>
</dbReference>